<dbReference type="PANTHER" id="PTHR18964">
    <property type="entry name" value="ROK (REPRESSOR, ORF, KINASE) FAMILY"/>
    <property type="match status" value="1"/>
</dbReference>
<dbReference type="EMBL" id="QUAH01000011">
    <property type="protein sequence ID" value="RFT15277.1"/>
    <property type="molecule type" value="Genomic_DNA"/>
</dbReference>
<dbReference type="InterPro" id="IPR049874">
    <property type="entry name" value="ROK_cs"/>
</dbReference>
<gene>
    <name evidence="2" type="ORF">OP8BY_0572</name>
</gene>
<dbReference type="PROSITE" id="PS01125">
    <property type="entry name" value="ROK"/>
    <property type="match status" value="1"/>
</dbReference>
<dbReference type="Proteomes" id="UP000257323">
    <property type="component" value="Unassembled WGS sequence"/>
</dbReference>
<organism evidence="2 3">
    <name type="scientific">Candidatus Saccharicenans subterraneus</name>
    <dbReference type="NCBI Taxonomy" id="2508984"/>
    <lineage>
        <taxon>Bacteria</taxon>
        <taxon>Candidatus Aminicenantota</taxon>
        <taxon>Candidatus Aminicenantia</taxon>
        <taxon>Candidatus Aminicenantales</taxon>
        <taxon>Candidatus Saccharicenantaceae</taxon>
        <taxon>Candidatus Saccharicenans</taxon>
    </lineage>
</organism>
<protein>
    <submittedName>
        <fullName evidence="2">Putative ROK-family transcriptional regulator</fullName>
    </submittedName>
</protein>
<name>A0A3E2BKV7_9BACT</name>
<proteinExistence type="inferred from homology"/>
<dbReference type="Pfam" id="PF00480">
    <property type="entry name" value="ROK"/>
    <property type="match status" value="1"/>
</dbReference>
<evidence type="ECO:0000256" key="1">
    <source>
        <dbReference type="ARBA" id="ARBA00006479"/>
    </source>
</evidence>
<dbReference type="SUPFAM" id="SSF53067">
    <property type="entry name" value="Actin-like ATPase domain"/>
    <property type="match status" value="1"/>
</dbReference>
<comment type="similarity">
    <text evidence="1">Belongs to the ROK (NagC/XylR) family.</text>
</comment>
<evidence type="ECO:0000313" key="3">
    <source>
        <dbReference type="Proteomes" id="UP000257323"/>
    </source>
</evidence>
<dbReference type="Gene3D" id="3.30.420.40">
    <property type="match status" value="2"/>
</dbReference>
<accession>A0A3E2BKV7</accession>
<evidence type="ECO:0000313" key="2">
    <source>
        <dbReference type="EMBL" id="RFT15277.1"/>
    </source>
</evidence>
<dbReference type="PANTHER" id="PTHR18964:SF149">
    <property type="entry name" value="BIFUNCTIONAL UDP-N-ACETYLGLUCOSAMINE 2-EPIMERASE_N-ACETYLMANNOSAMINE KINASE"/>
    <property type="match status" value="1"/>
</dbReference>
<reference evidence="2 3" key="1">
    <citation type="submission" date="2018-08" db="EMBL/GenBank/DDBJ databases">
        <title>Genome analysis of the thermophilic bacterium of the candidate phylum Aminicenantes from deep subsurface aquifer revealed its physiology and ecological role.</title>
        <authorList>
            <person name="Kadnikov V.V."/>
            <person name="Mardanov A.V."/>
            <person name="Beletsky A.V."/>
            <person name="Karnachuk O.V."/>
            <person name="Ravin N.V."/>
        </authorList>
    </citation>
    <scope>NUCLEOTIDE SEQUENCE [LARGE SCALE GENOMIC DNA]</scope>
    <source>
        <strain evidence="2">BY38</strain>
    </source>
</reference>
<dbReference type="InterPro" id="IPR000600">
    <property type="entry name" value="ROK"/>
</dbReference>
<sequence>MDGFIDERLVEEVGIGQSTGGRRPKLLRIAASDNYIIGIDLGTTNIYGVLADLNASIIHEEKQPTRLEEGFYSIMEQTSEIIEKLSRQTAERKKRLCGIGMAVAGLINKSRNIVEFSPNFHWHDVDIVGNLSQKFSVPIYFDNVTRVMALGELCYGVGKQYKNFVFINVGYGIGAGIILDGQPLLGSVGMAGEFGHITVEKDSQTQCDCGNFGCLEALASGQGIARAARDELKKGTQSVLMEMCGGDLNKVTAEMVANAAKKGDALAWNVFSRAAEYIGLGISALINLFNPEAVVMGGGVIQAGEILFDNIRKTINARALNRSSRGVPLLPATFGLKAAAMGAVSLVMNKLLNLELECFLQKQKS</sequence>
<dbReference type="AlphaFoldDB" id="A0A3E2BKV7"/>
<dbReference type="CDD" id="cd24076">
    <property type="entry name" value="ASKHA_ATPase_ROK_BsXylR-like"/>
    <property type="match status" value="1"/>
</dbReference>
<dbReference type="InterPro" id="IPR043129">
    <property type="entry name" value="ATPase_NBD"/>
</dbReference>
<comment type="caution">
    <text evidence="2">The sequence shown here is derived from an EMBL/GenBank/DDBJ whole genome shotgun (WGS) entry which is preliminary data.</text>
</comment>